<keyword evidence="2" id="KW-1185">Reference proteome</keyword>
<dbReference type="InterPro" id="IPR006379">
    <property type="entry name" value="HAD-SF_hydro_IIB"/>
</dbReference>
<dbReference type="InterPro" id="IPR000150">
    <property type="entry name" value="Cof"/>
</dbReference>
<dbReference type="RefSeq" id="WP_204793422.1">
    <property type="nucleotide sequence ID" value="NZ_JACSNQ010000010.1"/>
</dbReference>
<protein>
    <submittedName>
        <fullName evidence="1">Cof-type HAD-IIB family hydrolase</fullName>
    </submittedName>
</protein>
<dbReference type="EMBL" id="JACSNQ010000010">
    <property type="protein sequence ID" value="MBM6775078.1"/>
    <property type="molecule type" value="Genomic_DNA"/>
</dbReference>
<dbReference type="NCBIfam" id="TIGR01484">
    <property type="entry name" value="HAD-SF-IIB"/>
    <property type="match status" value="1"/>
</dbReference>
<dbReference type="GO" id="GO:0016787">
    <property type="term" value="F:hydrolase activity"/>
    <property type="evidence" value="ECO:0007669"/>
    <property type="project" value="UniProtKB-KW"/>
</dbReference>
<evidence type="ECO:0000313" key="1">
    <source>
        <dbReference type="EMBL" id="MBM6775078.1"/>
    </source>
</evidence>
<dbReference type="SFLD" id="SFLDG01140">
    <property type="entry name" value="C2.B:_Phosphomannomutase_and_P"/>
    <property type="match status" value="1"/>
</dbReference>
<dbReference type="PANTHER" id="PTHR10000">
    <property type="entry name" value="PHOSPHOSERINE PHOSPHATASE"/>
    <property type="match status" value="1"/>
</dbReference>
<gene>
    <name evidence="1" type="ORF">H9X80_05935</name>
</gene>
<dbReference type="Gene3D" id="3.40.50.1000">
    <property type="entry name" value="HAD superfamily/HAD-like"/>
    <property type="match status" value="1"/>
</dbReference>
<accession>A0ABS2F2M4</accession>
<keyword evidence="1" id="KW-0378">Hydrolase</keyword>
<sequence>MIRLIASDLDETLLDDTHHVPERVRRAVAAARERGARFVPATGRPFGSVDVTLSELGLLGTPGEYVLSFNGGVITENAERRPLTSCSLPRDRAEALYEFGVAHELCMHVNTLDPVYLYHYVPEERAYIEGRMNIVETHEPTLDFLYAAGHVVVKLIYMSLDMGYLRHVRDELDAAGLTRGLDVYYSGNRYLECNAPGVNKGAGLMELARRLGVAREEVMAIGDNSNDVSMIREAGVGVAVANATEEAKAAADYVCQADNNAGGVAEAIEKFVLEA</sequence>
<dbReference type="InterPro" id="IPR023214">
    <property type="entry name" value="HAD_sf"/>
</dbReference>
<proteinExistence type="predicted"/>
<dbReference type="PANTHER" id="PTHR10000:SF8">
    <property type="entry name" value="HAD SUPERFAMILY HYDROLASE-LIKE, TYPE 3"/>
    <property type="match status" value="1"/>
</dbReference>
<dbReference type="NCBIfam" id="TIGR00099">
    <property type="entry name" value="Cof-subfamily"/>
    <property type="match status" value="1"/>
</dbReference>
<name>A0ABS2F2M4_9ACTN</name>
<dbReference type="Gene3D" id="3.30.1240.10">
    <property type="match status" value="1"/>
</dbReference>
<dbReference type="Proteomes" id="UP000712527">
    <property type="component" value="Unassembled WGS sequence"/>
</dbReference>
<dbReference type="SUPFAM" id="SSF56784">
    <property type="entry name" value="HAD-like"/>
    <property type="match status" value="1"/>
</dbReference>
<dbReference type="Pfam" id="PF08282">
    <property type="entry name" value="Hydrolase_3"/>
    <property type="match status" value="1"/>
</dbReference>
<comment type="caution">
    <text evidence="1">The sequence shown here is derived from an EMBL/GenBank/DDBJ whole genome shotgun (WGS) entry which is preliminary data.</text>
</comment>
<dbReference type="SFLD" id="SFLDS00003">
    <property type="entry name" value="Haloacid_Dehalogenase"/>
    <property type="match status" value="1"/>
</dbReference>
<evidence type="ECO:0000313" key="2">
    <source>
        <dbReference type="Proteomes" id="UP000712527"/>
    </source>
</evidence>
<reference evidence="1 2" key="1">
    <citation type="journal article" date="2021" name="Sci. Rep.">
        <title>The distribution of antibiotic resistance genes in chicken gut microbiota commensals.</title>
        <authorList>
            <person name="Juricova H."/>
            <person name="Matiasovicova J."/>
            <person name="Kubasova T."/>
            <person name="Cejkova D."/>
            <person name="Rychlik I."/>
        </authorList>
    </citation>
    <scope>NUCLEOTIDE SEQUENCE [LARGE SCALE GENOMIC DNA]</scope>
    <source>
        <strain evidence="1 2">An794</strain>
    </source>
</reference>
<organism evidence="1 2">
    <name type="scientific">Olsenella profusa</name>
    <dbReference type="NCBI Taxonomy" id="138595"/>
    <lineage>
        <taxon>Bacteria</taxon>
        <taxon>Bacillati</taxon>
        <taxon>Actinomycetota</taxon>
        <taxon>Coriobacteriia</taxon>
        <taxon>Coriobacteriales</taxon>
        <taxon>Atopobiaceae</taxon>
        <taxon>Olsenella</taxon>
    </lineage>
</organism>
<dbReference type="InterPro" id="IPR036412">
    <property type="entry name" value="HAD-like_sf"/>
</dbReference>